<name>A0A803R6K2_CANSA</name>
<dbReference type="GO" id="GO:0061630">
    <property type="term" value="F:ubiquitin protein ligase activity"/>
    <property type="evidence" value="ECO:0007669"/>
    <property type="project" value="UniProtKB-EC"/>
</dbReference>
<reference evidence="20" key="2">
    <citation type="submission" date="2021-03" db="UniProtKB">
        <authorList>
            <consortium name="EnsemblPlants"/>
        </authorList>
    </citation>
    <scope>IDENTIFICATION</scope>
</reference>
<dbReference type="CDD" id="cd16461">
    <property type="entry name" value="RING-H2_EL5-like"/>
    <property type="match status" value="1"/>
</dbReference>
<dbReference type="Pfam" id="PF13639">
    <property type="entry name" value="zf-RING_2"/>
    <property type="match status" value="1"/>
</dbReference>
<dbReference type="PROSITE" id="PS50089">
    <property type="entry name" value="ZF_RING_2"/>
    <property type="match status" value="1"/>
</dbReference>
<dbReference type="PANTHER" id="PTHR46279">
    <property type="entry name" value="RING/U-BOX SUPERFAMILY PROTEIN"/>
    <property type="match status" value="1"/>
</dbReference>
<dbReference type="EnsemblPlants" id="novel_model_5686_5bd9a17a">
    <property type="protein sequence ID" value="cds.novel_model_5686_5bd9a17a"/>
    <property type="gene ID" value="novel_gene_2921_5bd9a17a"/>
</dbReference>
<feature type="domain" description="RING-type" evidence="19">
    <location>
        <begin position="342"/>
        <end position="384"/>
    </location>
</feature>
<evidence type="ECO:0000256" key="10">
    <source>
        <dbReference type="ARBA" id="ARBA00022786"/>
    </source>
</evidence>
<accession>A0A803R6K2</accession>
<evidence type="ECO:0000256" key="15">
    <source>
        <dbReference type="PROSITE-ProRule" id="PRU00175"/>
    </source>
</evidence>
<dbReference type="OMA" id="TEFWYTL"/>
<evidence type="ECO:0000256" key="13">
    <source>
        <dbReference type="ARBA" id="ARBA00023136"/>
    </source>
</evidence>
<keyword evidence="12 17" id="KW-1133">Transmembrane helix</keyword>
<feature type="signal peptide" evidence="18">
    <location>
        <begin position="1"/>
        <end position="24"/>
    </location>
</feature>
<evidence type="ECO:0000256" key="16">
    <source>
        <dbReference type="SAM" id="MobiDB-lite"/>
    </source>
</evidence>
<dbReference type="AlphaFoldDB" id="A0A803R6K2"/>
<dbReference type="InterPro" id="IPR013083">
    <property type="entry name" value="Znf_RING/FYVE/PHD"/>
</dbReference>
<dbReference type="GO" id="GO:0030247">
    <property type="term" value="F:polysaccharide binding"/>
    <property type="evidence" value="ECO:0007669"/>
    <property type="project" value="InterPro"/>
</dbReference>
<evidence type="ECO:0000256" key="18">
    <source>
        <dbReference type="SAM" id="SignalP"/>
    </source>
</evidence>
<comment type="catalytic activity">
    <reaction evidence="1">
        <text>S-ubiquitinyl-[E2 ubiquitin-conjugating enzyme]-L-cysteine + [acceptor protein]-L-lysine = [E2 ubiquitin-conjugating enzyme]-L-cysteine + N(6)-ubiquitinyl-[acceptor protein]-L-lysine.</text>
        <dbReference type="EC" id="2.3.2.27"/>
    </reaction>
</comment>
<dbReference type="Gene3D" id="3.30.40.10">
    <property type="entry name" value="Zinc/RING finger domain, C3HC4 (zinc finger)"/>
    <property type="match status" value="1"/>
</dbReference>
<evidence type="ECO:0000256" key="2">
    <source>
        <dbReference type="ARBA" id="ARBA00004167"/>
    </source>
</evidence>
<evidence type="ECO:0000256" key="12">
    <source>
        <dbReference type="ARBA" id="ARBA00022989"/>
    </source>
</evidence>
<protein>
    <recommendedName>
        <fullName evidence="4">RING-type E3 ubiquitin transferase</fullName>
        <ecNumber evidence="4">2.3.2.27</ecNumber>
    </recommendedName>
</protein>
<keyword evidence="6 17" id="KW-0812">Transmembrane</keyword>
<comment type="similarity">
    <text evidence="14">Belongs to the RING-type zinc finger family. ATL subfamily.</text>
</comment>
<feature type="compositionally biased region" description="Low complexity" evidence="16">
    <location>
        <begin position="392"/>
        <end position="422"/>
    </location>
</feature>
<reference evidence="20" key="1">
    <citation type="submission" date="2018-11" db="EMBL/GenBank/DDBJ databases">
        <authorList>
            <person name="Grassa J C."/>
        </authorList>
    </citation>
    <scope>NUCLEOTIDE SEQUENCE [LARGE SCALE GENOMIC DNA]</scope>
</reference>
<dbReference type="EC" id="2.3.2.27" evidence="4"/>
<evidence type="ECO:0000256" key="14">
    <source>
        <dbReference type="ARBA" id="ARBA00024209"/>
    </source>
</evidence>
<comment type="subcellular location">
    <subcellularLocation>
        <location evidence="2">Membrane</location>
        <topology evidence="2">Single-pass membrane protein</topology>
    </subcellularLocation>
</comment>
<dbReference type="InterPro" id="IPR046948">
    <property type="entry name" value="ATL20-22-like"/>
</dbReference>
<keyword evidence="7" id="KW-0479">Metal-binding</keyword>
<dbReference type="GO" id="GO:0016020">
    <property type="term" value="C:membrane"/>
    <property type="evidence" value="ECO:0007669"/>
    <property type="project" value="UniProtKB-SubCell"/>
</dbReference>
<evidence type="ECO:0000256" key="6">
    <source>
        <dbReference type="ARBA" id="ARBA00022692"/>
    </source>
</evidence>
<evidence type="ECO:0000256" key="3">
    <source>
        <dbReference type="ARBA" id="ARBA00004906"/>
    </source>
</evidence>
<sequence>MVSHTIFLLFFFLLHFSLSQLTTAQNINNNCDSLTCTGATNPPPVHFPFRLTTRNSSQPNRCSYRTGFDLSCNNQNQTIIRLSSGEFAVHQINYEEQSLFINDPSGCLPKQFMNRELDFFNTFPFVIDRVENYTFLNCSKDFIAKMKYDLNPISCLSDDNGEFSVFAVPTMFYYYNRGSMTVDSQSFSPSPSESPLGSCSEISTAMVPRPYNPFFWPGTTGDIQLWWVDPNCRDCLARGGDCGCSVSPNGSNHGLPRGAKYGIIIGVGIPGLLCIIGLASFLCGRVRACGQRRQRRGQPFSEPEQPMPVVVVMGYDGPTIESFPKIELGESKRLPKPNDNTCPICLCEYEPKETLRTIPECNHYYHAGCVDEWLKMNATCPLCRNSPDTDNSVTSASSQSSSSHLVSPSTSISSSSSSLQTS</sequence>
<dbReference type="Pfam" id="PF13947">
    <property type="entry name" value="GUB_WAK_bind"/>
    <property type="match status" value="1"/>
</dbReference>
<evidence type="ECO:0000256" key="1">
    <source>
        <dbReference type="ARBA" id="ARBA00000900"/>
    </source>
</evidence>
<evidence type="ECO:0000313" key="21">
    <source>
        <dbReference type="Proteomes" id="UP000596661"/>
    </source>
</evidence>
<comment type="pathway">
    <text evidence="3">Protein modification; protein ubiquitination.</text>
</comment>
<keyword evidence="8 18" id="KW-0732">Signal</keyword>
<evidence type="ECO:0000259" key="19">
    <source>
        <dbReference type="PROSITE" id="PS50089"/>
    </source>
</evidence>
<feature type="chain" id="PRO_5031252321" description="RING-type E3 ubiquitin transferase" evidence="18">
    <location>
        <begin position="25"/>
        <end position="422"/>
    </location>
</feature>
<organism evidence="20 21">
    <name type="scientific">Cannabis sativa</name>
    <name type="common">Hemp</name>
    <name type="synonym">Marijuana</name>
    <dbReference type="NCBI Taxonomy" id="3483"/>
    <lineage>
        <taxon>Eukaryota</taxon>
        <taxon>Viridiplantae</taxon>
        <taxon>Streptophyta</taxon>
        <taxon>Embryophyta</taxon>
        <taxon>Tracheophyta</taxon>
        <taxon>Spermatophyta</taxon>
        <taxon>Magnoliopsida</taxon>
        <taxon>eudicotyledons</taxon>
        <taxon>Gunneridae</taxon>
        <taxon>Pentapetalae</taxon>
        <taxon>rosids</taxon>
        <taxon>fabids</taxon>
        <taxon>Rosales</taxon>
        <taxon>Cannabaceae</taxon>
        <taxon>Cannabis</taxon>
    </lineage>
</organism>
<dbReference type="GO" id="GO:0008270">
    <property type="term" value="F:zinc ion binding"/>
    <property type="evidence" value="ECO:0007669"/>
    <property type="project" value="UniProtKB-KW"/>
</dbReference>
<dbReference type="InterPro" id="IPR001841">
    <property type="entry name" value="Znf_RING"/>
</dbReference>
<keyword evidence="9 15" id="KW-0863">Zinc-finger</keyword>
<keyword evidence="21" id="KW-1185">Reference proteome</keyword>
<dbReference type="SUPFAM" id="SSF57850">
    <property type="entry name" value="RING/U-box"/>
    <property type="match status" value="1"/>
</dbReference>
<dbReference type="OrthoDB" id="8062037at2759"/>
<dbReference type="PANTHER" id="PTHR46279:SF31">
    <property type="entry name" value="RING-H2 FINGER PROTEIN ATL20-LIKE ISOFORM X1"/>
    <property type="match status" value="1"/>
</dbReference>
<evidence type="ECO:0000313" key="20">
    <source>
        <dbReference type="EnsemblPlants" id="cds.novel_model_5686_5bd9a17a"/>
    </source>
</evidence>
<dbReference type="Proteomes" id="UP000596661">
    <property type="component" value="Chromosome 5"/>
</dbReference>
<keyword evidence="11" id="KW-0862">Zinc</keyword>
<keyword evidence="5" id="KW-0808">Transferase</keyword>
<evidence type="ECO:0000256" key="5">
    <source>
        <dbReference type="ARBA" id="ARBA00022679"/>
    </source>
</evidence>
<dbReference type="Gramene" id="novel_model_5686_5bd9a17a">
    <property type="protein sequence ID" value="cds.novel_model_5686_5bd9a17a"/>
    <property type="gene ID" value="novel_gene_2921_5bd9a17a"/>
</dbReference>
<evidence type="ECO:0000256" key="9">
    <source>
        <dbReference type="ARBA" id="ARBA00022771"/>
    </source>
</evidence>
<feature type="transmembrane region" description="Helical" evidence="17">
    <location>
        <begin position="261"/>
        <end position="286"/>
    </location>
</feature>
<evidence type="ECO:0000256" key="8">
    <source>
        <dbReference type="ARBA" id="ARBA00022729"/>
    </source>
</evidence>
<feature type="region of interest" description="Disordered" evidence="16">
    <location>
        <begin position="390"/>
        <end position="422"/>
    </location>
</feature>
<dbReference type="InterPro" id="IPR025287">
    <property type="entry name" value="WAK_GUB"/>
</dbReference>
<evidence type="ECO:0000256" key="17">
    <source>
        <dbReference type="SAM" id="Phobius"/>
    </source>
</evidence>
<proteinExistence type="inferred from homology"/>
<dbReference type="EMBL" id="UZAU01000549">
    <property type="status" value="NOT_ANNOTATED_CDS"/>
    <property type="molecule type" value="Genomic_DNA"/>
</dbReference>
<keyword evidence="13 17" id="KW-0472">Membrane</keyword>
<evidence type="ECO:0000256" key="4">
    <source>
        <dbReference type="ARBA" id="ARBA00012483"/>
    </source>
</evidence>
<keyword evidence="10" id="KW-0833">Ubl conjugation pathway</keyword>
<evidence type="ECO:0000256" key="11">
    <source>
        <dbReference type="ARBA" id="ARBA00022833"/>
    </source>
</evidence>
<dbReference type="SMART" id="SM00184">
    <property type="entry name" value="RING"/>
    <property type="match status" value="1"/>
</dbReference>
<gene>
    <name evidence="20" type="primary">LOC115716411</name>
</gene>
<evidence type="ECO:0000256" key="7">
    <source>
        <dbReference type="ARBA" id="ARBA00022723"/>
    </source>
</evidence>